<dbReference type="InterPro" id="IPR017871">
    <property type="entry name" value="ABC_transporter-like_CS"/>
</dbReference>
<feature type="domain" description="ABC transporter" evidence="4">
    <location>
        <begin position="4"/>
        <end position="234"/>
    </location>
</feature>
<dbReference type="Gene3D" id="3.40.50.300">
    <property type="entry name" value="P-loop containing nucleotide triphosphate hydrolases"/>
    <property type="match status" value="1"/>
</dbReference>
<dbReference type="EMBL" id="JAWXYB010000018">
    <property type="protein sequence ID" value="MDX5932835.1"/>
    <property type="molecule type" value="Genomic_DNA"/>
</dbReference>
<gene>
    <name evidence="5" type="ORF">SIL87_18950</name>
</gene>
<protein>
    <submittedName>
        <fullName evidence="5">ABC transporter ATP-binding protein</fullName>
    </submittedName>
</protein>
<comment type="caution">
    <text evidence="5">The sequence shown here is derived from an EMBL/GenBank/DDBJ whole genome shotgun (WGS) entry which is preliminary data.</text>
</comment>
<sequence>MDYLTLDAIAKHYGSRAVLRHVSLALRPGEFVSLLGPSGCGKTTLLRIVAGFDHPDFGRVMLDGKDITDIAPAKRQMGMVFQAYSLFPNMSAEDNVRFGLRVRKQHDAAQRSRARELLDLVGLAEHAAKYPHQLSGGQQQRVALARALAIRPSLLLLDEPLSALDAKVRVQLRDEIRRIQQETGVTTLFVTHDQEEALSISDRVVVMHEGVLAQVGTPAAIYGEPQSIFVARFVGAVAELPGTVADGHAGTVTILGRTVPASRARGMAAGTKIYFLLRPEAIRLGPPSSAGMLQGIVTASTFFGALTSLRVEIEGGSDAITAAMPSTEASGITTSTKVSITWDPDAPRLLKV</sequence>
<evidence type="ECO:0000259" key="4">
    <source>
        <dbReference type="PROSITE" id="PS50893"/>
    </source>
</evidence>
<dbReference type="InterPro" id="IPR003593">
    <property type="entry name" value="AAA+_ATPase"/>
</dbReference>
<dbReference type="InterPro" id="IPR003439">
    <property type="entry name" value="ABC_transporter-like_ATP-bd"/>
</dbReference>
<name>A0AAW9DVU3_ACIAO</name>
<dbReference type="InterPro" id="IPR050093">
    <property type="entry name" value="ABC_SmlMolc_Importer"/>
</dbReference>
<evidence type="ECO:0000256" key="3">
    <source>
        <dbReference type="ARBA" id="ARBA00022840"/>
    </source>
</evidence>
<proteinExistence type="predicted"/>
<evidence type="ECO:0000313" key="6">
    <source>
        <dbReference type="Proteomes" id="UP001279553"/>
    </source>
</evidence>
<dbReference type="SMART" id="SM00382">
    <property type="entry name" value="AAA"/>
    <property type="match status" value="1"/>
</dbReference>
<dbReference type="PROSITE" id="PS00211">
    <property type="entry name" value="ABC_TRANSPORTER_1"/>
    <property type="match status" value="1"/>
</dbReference>
<dbReference type="PANTHER" id="PTHR42781:SF4">
    <property type="entry name" value="SPERMIDINE_PUTRESCINE IMPORT ATP-BINDING PROTEIN POTA"/>
    <property type="match status" value="1"/>
</dbReference>
<keyword evidence="3 5" id="KW-0067">ATP-binding</keyword>
<dbReference type="Pfam" id="PF08402">
    <property type="entry name" value="TOBE_2"/>
    <property type="match status" value="1"/>
</dbReference>
<dbReference type="GO" id="GO:0016887">
    <property type="term" value="F:ATP hydrolysis activity"/>
    <property type="evidence" value="ECO:0007669"/>
    <property type="project" value="InterPro"/>
</dbReference>
<dbReference type="AlphaFoldDB" id="A0AAW9DVU3"/>
<dbReference type="GO" id="GO:0015697">
    <property type="term" value="P:quaternary ammonium group transport"/>
    <property type="evidence" value="ECO:0007669"/>
    <property type="project" value="UniProtKB-ARBA"/>
</dbReference>
<dbReference type="GO" id="GO:0005524">
    <property type="term" value="F:ATP binding"/>
    <property type="evidence" value="ECO:0007669"/>
    <property type="project" value="UniProtKB-KW"/>
</dbReference>
<keyword evidence="6" id="KW-1185">Reference proteome</keyword>
<evidence type="ECO:0000256" key="1">
    <source>
        <dbReference type="ARBA" id="ARBA00022448"/>
    </source>
</evidence>
<reference evidence="5 6" key="1">
    <citation type="submission" date="2023-11" db="EMBL/GenBank/DDBJ databases">
        <title>MicrobeMod: A computational toolkit for identifying prokaryotic methylation and restriction-modification with nanopore sequencing.</title>
        <authorList>
            <person name="Crits-Christoph A."/>
            <person name="Kang S.C."/>
            <person name="Lee H."/>
            <person name="Ostrov N."/>
        </authorList>
    </citation>
    <scope>NUCLEOTIDE SEQUENCE [LARGE SCALE GENOMIC DNA]</scope>
    <source>
        <strain evidence="5 6">DSMZ 700</strain>
    </source>
</reference>
<dbReference type="PROSITE" id="PS50893">
    <property type="entry name" value="ABC_TRANSPORTER_2"/>
    <property type="match status" value="1"/>
</dbReference>
<keyword evidence="1" id="KW-0813">Transport</keyword>
<dbReference type="SUPFAM" id="SSF50331">
    <property type="entry name" value="MOP-like"/>
    <property type="match status" value="1"/>
</dbReference>
<dbReference type="InterPro" id="IPR013611">
    <property type="entry name" value="Transp-assoc_OB_typ2"/>
</dbReference>
<dbReference type="GO" id="GO:0043190">
    <property type="term" value="C:ATP-binding cassette (ABC) transporter complex"/>
    <property type="evidence" value="ECO:0007669"/>
    <property type="project" value="InterPro"/>
</dbReference>
<dbReference type="Pfam" id="PF00005">
    <property type="entry name" value="ABC_tran"/>
    <property type="match status" value="1"/>
</dbReference>
<evidence type="ECO:0000256" key="2">
    <source>
        <dbReference type="ARBA" id="ARBA00022741"/>
    </source>
</evidence>
<dbReference type="InterPro" id="IPR027417">
    <property type="entry name" value="P-loop_NTPase"/>
</dbReference>
<dbReference type="RefSeq" id="WP_319615684.1">
    <property type="nucleotide sequence ID" value="NZ_JAWXYB010000018.1"/>
</dbReference>
<evidence type="ECO:0000313" key="5">
    <source>
        <dbReference type="EMBL" id="MDX5932835.1"/>
    </source>
</evidence>
<dbReference type="InterPro" id="IPR008995">
    <property type="entry name" value="Mo/tungstate-bd_C_term_dom"/>
</dbReference>
<dbReference type="SUPFAM" id="SSF52540">
    <property type="entry name" value="P-loop containing nucleoside triphosphate hydrolases"/>
    <property type="match status" value="1"/>
</dbReference>
<dbReference type="PANTHER" id="PTHR42781">
    <property type="entry name" value="SPERMIDINE/PUTRESCINE IMPORT ATP-BINDING PROTEIN POTA"/>
    <property type="match status" value="1"/>
</dbReference>
<dbReference type="FunFam" id="3.40.50.300:FF:000425">
    <property type="entry name" value="Probable ABC transporter, ATP-binding subunit"/>
    <property type="match status" value="1"/>
</dbReference>
<keyword evidence="2" id="KW-0547">Nucleotide-binding</keyword>
<organism evidence="5 6">
    <name type="scientific">Acidiphilium acidophilum</name>
    <name type="common">Thiobacillus acidophilus</name>
    <dbReference type="NCBI Taxonomy" id="76588"/>
    <lineage>
        <taxon>Bacteria</taxon>
        <taxon>Pseudomonadati</taxon>
        <taxon>Pseudomonadota</taxon>
        <taxon>Alphaproteobacteria</taxon>
        <taxon>Acetobacterales</taxon>
        <taxon>Acidocellaceae</taxon>
        <taxon>Acidiphilium</taxon>
    </lineage>
</organism>
<dbReference type="GO" id="GO:0022857">
    <property type="term" value="F:transmembrane transporter activity"/>
    <property type="evidence" value="ECO:0007669"/>
    <property type="project" value="InterPro"/>
</dbReference>
<accession>A0AAW9DVU3</accession>
<dbReference type="Proteomes" id="UP001279553">
    <property type="component" value="Unassembled WGS sequence"/>
</dbReference>